<evidence type="ECO:0000256" key="1">
    <source>
        <dbReference type="ARBA" id="ARBA00034125"/>
    </source>
</evidence>
<keyword evidence="2" id="KW-0472">Membrane</keyword>
<feature type="transmembrane region" description="Helical" evidence="2">
    <location>
        <begin position="352"/>
        <end position="369"/>
    </location>
</feature>
<reference evidence="4 5" key="1">
    <citation type="submission" date="2020-07" db="EMBL/GenBank/DDBJ databases">
        <title>Genomic Encyclopedia of Type Strains, Phase IV (KMG-IV): sequencing the most valuable type-strain genomes for metagenomic binning, comparative biology and taxonomic classification.</title>
        <authorList>
            <person name="Goeker M."/>
        </authorList>
    </citation>
    <scope>NUCLEOTIDE SEQUENCE [LARGE SCALE GENOMIC DNA]</scope>
    <source>
        <strain evidence="4 5">DSM 45533</strain>
    </source>
</reference>
<gene>
    <name evidence="4" type="ORF">HNR30_002353</name>
</gene>
<dbReference type="PANTHER" id="PTHR31082">
    <property type="entry name" value="PHEROMONE-REGULATED MEMBRANE PROTEIN 10"/>
    <property type="match status" value="1"/>
</dbReference>
<dbReference type="PANTHER" id="PTHR31082:SF4">
    <property type="entry name" value="PHEROMONE-REGULATED MEMBRANE PROTEIN 10"/>
    <property type="match status" value="1"/>
</dbReference>
<keyword evidence="5" id="KW-1185">Reference proteome</keyword>
<feature type="transmembrane region" description="Helical" evidence="2">
    <location>
        <begin position="381"/>
        <end position="399"/>
    </location>
</feature>
<comment type="caution">
    <text evidence="4">The sequence shown here is derived from an EMBL/GenBank/DDBJ whole genome shotgun (WGS) entry which is preliminary data.</text>
</comment>
<dbReference type="GO" id="GO:0022857">
    <property type="term" value="F:transmembrane transporter activity"/>
    <property type="evidence" value="ECO:0007669"/>
    <property type="project" value="InterPro"/>
</dbReference>
<name>A0A7W0CGX2_9ACTN</name>
<accession>A0A7W0CGX2</accession>
<evidence type="ECO:0000259" key="3">
    <source>
        <dbReference type="Pfam" id="PF06738"/>
    </source>
</evidence>
<dbReference type="Proteomes" id="UP000530928">
    <property type="component" value="Unassembled WGS sequence"/>
</dbReference>
<dbReference type="Pfam" id="PF06738">
    <property type="entry name" value="ThrE"/>
    <property type="match status" value="2"/>
</dbReference>
<feature type="transmembrane region" description="Helical" evidence="2">
    <location>
        <begin position="203"/>
        <end position="223"/>
    </location>
</feature>
<protein>
    <submittedName>
        <fullName evidence="4">Uncharacterized membrane protein YjjP (DUF1212 family)</fullName>
    </submittedName>
</protein>
<dbReference type="AlphaFoldDB" id="A0A7W0CGX2"/>
<feature type="domain" description="Threonine/serine exporter-like N-terminal" evidence="3">
    <location>
        <begin position="50"/>
        <end position="287"/>
    </location>
</feature>
<feature type="domain" description="Threonine/serine exporter-like N-terminal" evidence="3">
    <location>
        <begin position="305"/>
        <end position="434"/>
    </location>
</feature>
<feature type="transmembrane region" description="Helical" evidence="2">
    <location>
        <begin position="153"/>
        <end position="172"/>
    </location>
</feature>
<feature type="transmembrane region" description="Helical" evidence="2">
    <location>
        <begin position="411"/>
        <end position="435"/>
    </location>
</feature>
<evidence type="ECO:0000256" key="2">
    <source>
        <dbReference type="SAM" id="Phobius"/>
    </source>
</evidence>
<proteinExistence type="inferred from homology"/>
<feature type="transmembrane region" description="Helical" evidence="2">
    <location>
        <begin position="178"/>
        <end position="196"/>
    </location>
</feature>
<sequence length="457" mass="47669">MIAKHAAGRFTKRLRRLAARFVGPYVVPDVTEEVPGATRAADWNRGLADLLCRLGGALLQGGELTSEVMATLGDVAARYGVRARCFVVPTGLFVRVGEGDAVAMDFVPVTGEQLRLDQVQELYSLVRRLRARTVPIDEAREALARVVNLPTRLSPVLSVAGYAILTVGLGLLQHPTPAAVLGWAALGAVVGVLQLLGARFRALATAMPVVAAAAVTWTAMRWAGPLLQMNPEDLLIPPLIAFLPGAALTMGTIELAAGAIISGMARLASAANVLLLLAFGILVGSTLASGDRTAPLPAQDGLGGWAPWIGVLLLGLGFLIFYSARPRVLPWLLACLLIERAVQVAGTGVAGGFFGAFAAGLVIPVVTMLVERRTDTPSQVLYLPSFWMLVPGSIGLAGVSELISGQDATGLANLLDTVITMVSIALGIMVGASLLPRTRVTVSDVSADQLLGTSDKA</sequence>
<feature type="transmembrane region" description="Helical" evidence="2">
    <location>
        <begin position="273"/>
        <end position="290"/>
    </location>
</feature>
<dbReference type="RefSeq" id="WP_181609771.1">
    <property type="nucleotide sequence ID" value="NZ_BAABAM010000012.1"/>
</dbReference>
<organism evidence="4 5">
    <name type="scientific">Nonomuraea soli</name>
    <dbReference type="NCBI Taxonomy" id="1032476"/>
    <lineage>
        <taxon>Bacteria</taxon>
        <taxon>Bacillati</taxon>
        <taxon>Actinomycetota</taxon>
        <taxon>Actinomycetes</taxon>
        <taxon>Streptosporangiales</taxon>
        <taxon>Streptosporangiaceae</taxon>
        <taxon>Nonomuraea</taxon>
    </lineage>
</organism>
<feature type="transmembrane region" description="Helical" evidence="2">
    <location>
        <begin position="302"/>
        <end position="321"/>
    </location>
</feature>
<evidence type="ECO:0000313" key="4">
    <source>
        <dbReference type="EMBL" id="MBA2891012.1"/>
    </source>
</evidence>
<evidence type="ECO:0000313" key="5">
    <source>
        <dbReference type="Proteomes" id="UP000530928"/>
    </source>
</evidence>
<dbReference type="EMBL" id="JACDUR010000002">
    <property type="protein sequence ID" value="MBA2891012.1"/>
    <property type="molecule type" value="Genomic_DNA"/>
</dbReference>
<keyword evidence="2" id="KW-1133">Transmembrane helix</keyword>
<dbReference type="InterPro" id="IPR010619">
    <property type="entry name" value="ThrE-like_N"/>
</dbReference>
<dbReference type="InterPro" id="IPR051361">
    <property type="entry name" value="ThrE/Ser_Exporter"/>
</dbReference>
<feature type="transmembrane region" description="Helical" evidence="2">
    <location>
        <begin position="235"/>
        <end position="261"/>
    </location>
</feature>
<keyword evidence="2" id="KW-0812">Transmembrane</keyword>
<comment type="similarity">
    <text evidence="1">Belongs to the ThrE exporter (TC 2.A.79) family.</text>
</comment>